<keyword evidence="3" id="KW-1133">Transmembrane helix</keyword>
<dbReference type="Pfam" id="PF01551">
    <property type="entry name" value="Peptidase_M23"/>
    <property type="match status" value="1"/>
</dbReference>
<feature type="transmembrane region" description="Helical" evidence="3">
    <location>
        <begin position="181"/>
        <end position="201"/>
    </location>
</feature>
<feature type="compositionally biased region" description="Basic residues" evidence="2">
    <location>
        <begin position="23"/>
        <end position="34"/>
    </location>
</feature>
<gene>
    <name evidence="5" type="ORF">H9945_05645</name>
</gene>
<dbReference type="InterPro" id="IPR016047">
    <property type="entry name" value="M23ase_b-sheet_dom"/>
</dbReference>
<dbReference type="InterPro" id="IPR011055">
    <property type="entry name" value="Dup_hybrid_motif"/>
</dbReference>
<feature type="compositionally biased region" description="Basic and acidic residues" evidence="2">
    <location>
        <begin position="105"/>
        <end position="117"/>
    </location>
</feature>
<keyword evidence="3" id="KW-0812">Transmembrane</keyword>
<evidence type="ECO:0000256" key="3">
    <source>
        <dbReference type="SAM" id="Phobius"/>
    </source>
</evidence>
<dbReference type="InterPro" id="IPR050570">
    <property type="entry name" value="Cell_wall_metabolism_enzyme"/>
</dbReference>
<accession>A0A9D2M6H2</accession>
<evidence type="ECO:0000256" key="2">
    <source>
        <dbReference type="SAM" id="MobiDB-lite"/>
    </source>
</evidence>
<keyword evidence="1" id="KW-0732">Signal</keyword>
<feature type="region of interest" description="Disordered" evidence="2">
    <location>
        <begin position="1"/>
        <end position="136"/>
    </location>
</feature>
<feature type="compositionally biased region" description="Low complexity" evidence="2">
    <location>
        <begin position="8"/>
        <end position="19"/>
    </location>
</feature>
<dbReference type="EMBL" id="DWYG01000089">
    <property type="protein sequence ID" value="HJB41967.1"/>
    <property type="molecule type" value="Genomic_DNA"/>
</dbReference>
<evidence type="ECO:0000256" key="1">
    <source>
        <dbReference type="ARBA" id="ARBA00022729"/>
    </source>
</evidence>
<sequence>MEEKKIEPTTPETPGEGAAPPAPKKRRRRRKKPARPPEGAAAVRQEQPADQSEAAEPTTEPPAPAPEAEPPAREEPPAQEAEKPARDEPSAQEPEGKAPAPDEPAEQKAPEPDKPAEPPEAPAETEEQRRRTAEMTRTVQLSIEKLMAALPAEPAPETDEEAAAPTMGQRVLSGMWGLCKWLLLVLAFVAVVAGVGIGWLYSGATEDMLPEVTASFAGQTLETAAYDWRVPVVGDWFKRSYAKQFTREPQQLDEVQTASVSLSIQADQCESRLVVEDAEGETVFDGAGEEFVTFEFTENGDYTAELTVYRTETGLSHEAGVSGSQTYRFAFTVNLRPSFRLNTTAVQQGGVAVVRVSGVSETPVLTTELTATPFYEGQSGWIAYLPIEVDRPTGKYTIQLQAGAFTQEYTLTVRQTSASARDYSWRSELTTPYLSAEETPAEVQALLTVADPEMAWAEGGFVQPFPSTIEVTLPFGTTEYVGRTVSQRQAGTGTGRTATNAVISSERGGALIAPANGRVLLAEDLGGTAGNTLVIEHGGGVKSIFYNLRTLQVDAGDTVGIGEQIATTNAVTIGEVRIGEVPVDPLPIWRGLCDAMRYY</sequence>
<comment type="caution">
    <text evidence="5">The sequence shown here is derived from an EMBL/GenBank/DDBJ whole genome shotgun (WGS) entry which is preliminary data.</text>
</comment>
<protein>
    <submittedName>
        <fullName evidence="5">M23 family metallopeptidase</fullName>
    </submittedName>
</protein>
<dbReference type="CDD" id="cd12797">
    <property type="entry name" value="M23_peptidase"/>
    <property type="match status" value="1"/>
</dbReference>
<feature type="domain" description="M23ase beta-sheet core" evidence="4">
    <location>
        <begin position="503"/>
        <end position="569"/>
    </location>
</feature>
<proteinExistence type="predicted"/>
<keyword evidence="3" id="KW-0472">Membrane</keyword>
<dbReference type="Proteomes" id="UP000886803">
    <property type="component" value="Unassembled WGS sequence"/>
</dbReference>
<dbReference type="Gene3D" id="2.70.70.10">
    <property type="entry name" value="Glucose Permease (Domain IIA)"/>
    <property type="match status" value="1"/>
</dbReference>
<dbReference type="AlphaFoldDB" id="A0A9D2M6H2"/>
<dbReference type="SUPFAM" id="SSF51261">
    <property type="entry name" value="Duplicated hybrid motif"/>
    <property type="match status" value="1"/>
</dbReference>
<feature type="compositionally biased region" description="Pro residues" evidence="2">
    <location>
        <begin position="59"/>
        <end position="69"/>
    </location>
</feature>
<dbReference type="PANTHER" id="PTHR21666:SF289">
    <property type="entry name" value="L-ALA--D-GLU ENDOPEPTIDASE"/>
    <property type="match status" value="1"/>
</dbReference>
<evidence type="ECO:0000259" key="4">
    <source>
        <dbReference type="Pfam" id="PF01551"/>
    </source>
</evidence>
<evidence type="ECO:0000313" key="5">
    <source>
        <dbReference type="EMBL" id="HJB41967.1"/>
    </source>
</evidence>
<reference evidence="5" key="2">
    <citation type="submission" date="2021-04" db="EMBL/GenBank/DDBJ databases">
        <authorList>
            <person name="Gilroy R."/>
        </authorList>
    </citation>
    <scope>NUCLEOTIDE SEQUENCE</scope>
    <source>
        <strain evidence="5">ChiBcec8-13705</strain>
    </source>
</reference>
<organism evidence="5 6">
    <name type="scientific">Candidatus Gemmiger avicola</name>
    <dbReference type="NCBI Taxonomy" id="2838605"/>
    <lineage>
        <taxon>Bacteria</taxon>
        <taxon>Bacillati</taxon>
        <taxon>Bacillota</taxon>
        <taxon>Clostridia</taxon>
        <taxon>Eubacteriales</taxon>
        <taxon>Gemmiger</taxon>
    </lineage>
</organism>
<name>A0A9D2M6H2_9FIRM</name>
<dbReference type="GO" id="GO:0004222">
    <property type="term" value="F:metalloendopeptidase activity"/>
    <property type="evidence" value="ECO:0007669"/>
    <property type="project" value="TreeGrafter"/>
</dbReference>
<feature type="compositionally biased region" description="Basic and acidic residues" evidence="2">
    <location>
        <begin position="70"/>
        <end position="89"/>
    </location>
</feature>
<evidence type="ECO:0000313" key="6">
    <source>
        <dbReference type="Proteomes" id="UP000886803"/>
    </source>
</evidence>
<reference evidence="5" key="1">
    <citation type="journal article" date="2021" name="PeerJ">
        <title>Extensive microbial diversity within the chicken gut microbiome revealed by metagenomics and culture.</title>
        <authorList>
            <person name="Gilroy R."/>
            <person name="Ravi A."/>
            <person name="Getino M."/>
            <person name="Pursley I."/>
            <person name="Horton D.L."/>
            <person name="Alikhan N.F."/>
            <person name="Baker D."/>
            <person name="Gharbi K."/>
            <person name="Hall N."/>
            <person name="Watson M."/>
            <person name="Adriaenssens E.M."/>
            <person name="Foster-Nyarko E."/>
            <person name="Jarju S."/>
            <person name="Secka A."/>
            <person name="Antonio M."/>
            <person name="Oren A."/>
            <person name="Chaudhuri R.R."/>
            <person name="La Ragione R."/>
            <person name="Hildebrand F."/>
            <person name="Pallen M.J."/>
        </authorList>
    </citation>
    <scope>NUCLEOTIDE SEQUENCE</scope>
    <source>
        <strain evidence="5">ChiBcec8-13705</strain>
    </source>
</reference>
<dbReference type="PANTHER" id="PTHR21666">
    <property type="entry name" value="PEPTIDASE-RELATED"/>
    <property type="match status" value="1"/>
</dbReference>